<evidence type="ECO:0000313" key="1">
    <source>
        <dbReference type="EMBL" id="KAI4329926.1"/>
    </source>
</evidence>
<gene>
    <name evidence="1" type="ORF">MLD38_028254</name>
</gene>
<comment type="caution">
    <text evidence="1">The sequence shown here is derived from an EMBL/GenBank/DDBJ whole genome shotgun (WGS) entry which is preliminary data.</text>
</comment>
<keyword evidence="2" id="KW-1185">Reference proteome</keyword>
<dbReference type="EMBL" id="CM042887">
    <property type="protein sequence ID" value="KAI4329926.1"/>
    <property type="molecule type" value="Genomic_DNA"/>
</dbReference>
<name>A0ACB9N4T4_9MYRT</name>
<protein>
    <submittedName>
        <fullName evidence="1">Uncharacterized protein</fullName>
    </submittedName>
</protein>
<accession>A0ACB9N4T4</accession>
<dbReference type="Proteomes" id="UP001057402">
    <property type="component" value="Chromosome 8"/>
</dbReference>
<organism evidence="1 2">
    <name type="scientific">Melastoma candidum</name>
    <dbReference type="NCBI Taxonomy" id="119954"/>
    <lineage>
        <taxon>Eukaryota</taxon>
        <taxon>Viridiplantae</taxon>
        <taxon>Streptophyta</taxon>
        <taxon>Embryophyta</taxon>
        <taxon>Tracheophyta</taxon>
        <taxon>Spermatophyta</taxon>
        <taxon>Magnoliopsida</taxon>
        <taxon>eudicotyledons</taxon>
        <taxon>Gunneridae</taxon>
        <taxon>Pentapetalae</taxon>
        <taxon>rosids</taxon>
        <taxon>malvids</taxon>
        <taxon>Myrtales</taxon>
        <taxon>Melastomataceae</taxon>
        <taxon>Melastomatoideae</taxon>
        <taxon>Melastomateae</taxon>
        <taxon>Melastoma</taxon>
    </lineage>
</organism>
<sequence length="126" mass="14258">MACTLCRSNSLGEFTIHGLWPDYNDETWPACCSRSHFEEKEISSLVDTLKKYWPSLSCSSTSTCYGGKGSFWAHEWGNISNSQMLIQLSASSEKHGTCSSPVFRDEHEYFLATINLYSKYNVTSFV</sequence>
<evidence type="ECO:0000313" key="2">
    <source>
        <dbReference type="Proteomes" id="UP001057402"/>
    </source>
</evidence>
<proteinExistence type="predicted"/>
<reference evidence="2" key="1">
    <citation type="journal article" date="2023" name="Front. Plant Sci.">
        <title>Chromosomal-level genome assembly of Melastoma candidum provides insights into trichome evolution.</title>
        <authorList>
            <person name="Zhong Y."/>
            <person name="Wu W."/>
            <person name="Sun C."/>
            <person name="Zou P."/>
            <person name="Liu Y."/>
            <person name="Dai S."/>
            <person name="Zhou R."/>
        </authorList>
    </citation>
    <scope>NUCLEOTIDE SEQUENCE [LARGE SCALE GENOMIC DNA]</scope>
</reference>